<name>V3ZK93_LOTGI</name>
<feature type="binding site" evidence="13">
    <location>
        <position position="374"/>
    </location>
    <ligand>
        <name>Zn(2+)</name>
        <dbReference type="ChEBI" id="CHEBI:29105"/>
        <label>2</label>
    </ligand>
</feature>
<evidence type="ECO:0000256" key="14">
    <source>
        <dbReference type="PIRSR" id="PIRSR000948-2"/>
    </source>
</evidence>
<feature type="disulfide bond" evidence="14">
    <location>
        <begin position="169"/>
        <end position="174"/>
    </location>
</feature>
<dbReference type="GO" id="GO:0061750">
    <property type="term" value="F:acid sphingomyelin phosphodiesterase activity"/>
    <property type="evidence" value="ECO:0007669"/>
    <property type="project" value="TreeGrafter"/>
</dbReference>
<dbReference type="HOGENOM" id="CLU_014743_3_1_1"/>
<dbReference type="PIRSF" id="PIRSF000948">
    <property type="entry name" value="Sphingomy_PDE"/>
    <property type="match status" value="1"/>
</dbReference>
<dbReference type="PANTHER" id="PTHR10340:SF34">
    <property type="entry name" value="SPHINGOMYELIN PHOSPHODIESTERASE"/>
    <property type="match status" value="1"/>
</dbReference>
<evidence type="ECO:0000256" key="13">
    <source>
        <dbReference type="PIRSR" id="PIRSR000948-1"/>
    </source>
</evidence>
<comment type="catalytic activity">
    <reaction evidence="11">
        <text>a sphingomyelin + H2O = phosphocholine + an N-acylsphing-4-enine + H(+)</text>
        <dbReference type="Rhea" id="RHEA:19253"/>
        <dbReference type="ChEBI" id="CHEBI:15377"/>
        <dbReference type="ChEBI" id="CHEBI:15378"/>
        <dbReference type="ChEBI" id="CHEBI:17636"/>
        <dbReference type="ChEBI" id="CHEBI:52639"/>
        <dbReference type="ChEBI" id="CHEBI:295975"/>
        <dbReference type="EC" id="3.1.4.12"/>
    </reaction>
    <physiologicalReaction direction="left-to-right" evidence="11">
        <dbReference type="Rhea" id="RHEA:19254"/>
    </physiologicalReaction>
</comment>
<dbReference type="GO" id="GO:0046872">
    <property type="term" value="F:metal ion binding"/>
    <property type="evidence" value="ECO:0007669"/>
    <property type="project" value="UniProtKB-KW"/>
</dbReference>
<keyword evidence="4 13" id="KW-0479">Metal-binding</keyword>
<evidence type="ECO:0000256" key="12">
    <source>
        <dbReference type="PIRNR" id="PIRNR000948"/>
    </source>
</evidence>
<feature type="disulfide bond" evidence="14">
    <location>
        <begin position="38"/>
        <end position="103"/>
    </location>
</feature>
<gene>
    <name evidence="16" type="ORF">LOTGIDRAFT_131784</name>
</gene>
<sequence>MYDHDLYHQKILSDYVQNWEHHTNQPYNWNSAVTCDVCKGIVQELRSAIEAKAPRETLLNISNFFCVHFKIEDVRVCKLVIEQYKDVVFGVIEQSLLSPDEICAQLIPDDDCGVPYNPKARWNVTLSKTPKPPVKPTPYPKPGSPTMKILLLTDMHLDLDYQVGSNADCQEPLCCRVNDGTPAPDKKGAGFWGDYRHCDLSPHMFYNMMEYLKSIQDQFDMIYFTGDIPAHNIWNQTRVDQLVRMRTFISAIEKYLPDKPIYFAAGNHESSPCNIYAPPFVKGNMSQDWLYGAFAEVWTKWMPLDTIDTILKGGYYTVSPFPGLRIVSINSNYGTTDNWWLLVNNTDPAGQLQWLSDVLQQAEDNNEMVHILMHHPAKHEQVKQWSWNFYTLINRYENIIKAHFNGHSHDDFFNVIYDSENASRPIGVGYVPGSGTTYNNLNPGFRIYTVDGNYTGSTWAPLDWDNYVAEISKSSAETPPAWVKEYSPRSAYGLKSLNPSEWDDLINRMNKNDTLFQSFLTFRYKLATHGPCKGGCVASTLCDLKTSRTNSPDLCKDLY</sequence>
<keyword evidence="10 12" id="KW-0326">Glycosidase</keyword>
<dbReference type="STRING" id="225164.V3ZK93"/>
<proteinExistence type="inferred from homology"/>
<dbReference type="PANTHER" id="PTHR10340">
    <property type="entry name" value="SPHINGOMYELIN PHOSPHODIESTERASE"/>
    <property type="match status" value="1"/>
</dbReference>
<dbReference type="InterPro" id="IPR011001">
    <property type="entry name" value="Saposin-like"/>
</dbReference>
<dbReference type="OrthoDB" id="282973at2759"/>
<dbReference type="CDD" id="cd00842">
    <property type="entry name" value="MPP_ASMase"/>
    <property type="match status" value="1"/>
</dbReference>
<feature type="binding site" evidence="13">
    <location>
        <position position="267"/>
    </location>
    <ligand>
        <name>Zn(2+)</name>
        <dbReference type="ChEBI" id="CHEBI:29105"/>
        <label>2</label>
    </ligand>
</feature>
<evidence type="ECO:0000256" key="1">
    <source>
        <dbReference type="ARBA" id="ARBA00004613"/>
    </source>
</evidence>
<comment type="function">
    <text evidence="12">Converts sphingomyelin to ceramide.</text>
</comment>
<organism evidence="16 17">
    <name type="scientific">Lottia gigantea</name>
    <name type="common">Giant owl limpet</name>
    <dbReference type="NCBI Taxonomy" id="225164"/>
    <lineage>
        <taxon>Eukaryota</taxon>
        <taxon>Metazoa</taxon>
        <taxon>Spiralia</taxon>
        <taxon>Lophotrochozoa</taxon>
        <taxon>Mollusca</taxon>
        <taxon>Gastropoda</taxon>
        <taxon>Patellogastropoda</taxon>
        <taxon>Lottioidea</taxon>
        <taxon>Lottiidae</taxon>
        <taxon>Lottia</taxon>
    </lineage>
</organism>
<feature type="binding site" evidence="13">
    <location>
        <position position="227"/>
    </location>
    <ligand>
        <name>Zn(2+)</name>
        <dbReference type="ChEBI" id="CHEBI:29105"/>
        <label>2</label>
    </ligand>
</feature>
<feature type="binding site" evidence="13">
    <location>
        <position position="227"/>
    </location>
    <ligand>
        <name>Zn(2+)</name>
        <dbReference type="ChEBI" id="CHEBI:29105"/>
        <label>1</label>
    </ligand>
</feature>
<dbReference type="SMART" id="SM00741">
    <property type="entry name" value="SapB"/>
    <property type="match status" value="1"/>
</dbReference>
<dbReference type="Pfam" id="PF00149">
    <property type="entry name" value="Metallophos"/>
    <property type="match status" value="1"/>
</dbReference>
<dbReference type="SUPFAM" id="SSF56300">
    <property type="entry name" value="Metallo-dependent phosphatases"/>
    <property type="match status" value="1"/>
</dbReference>
<comment type="cofactor">
    <cofactor evidence="13">
        <name>Zn(2+)</name>
        <dbReference type="ChEBI" id="CHEBI:29105"/>
    </cofactor>
    <text evidence="13">Binds 2 Zn(2+) ions per subunit.</text>
</comment>
<comment type="similarity">
    <text evidence="2 12">Belongs to the acid sphingomyelinase family.</text>
</comment>
<dbReference type="InterPro" id="IPR011160">
    <property type="entry name" value="Sphingomy_PDE"/>
</dbReference>
<feature type="disulfide bond" evidence="14">
    <location>
        <begin position="66"/>
        <end position="77"/>
    </location>
</feature>
<dbReference type="GO" id="GO:0016020">
    <property type="term" value="C:membrane"/>
    <property type="evidence" value="ECO:0007669"/>
    <property type="project" value="GOC"/>
</dbReference>
<feature type="disulfide bond" evidence="14">
    <location>
        <begin position="35"/>
        <end position="112"/>
    </location>
</feature>
<protein>
    <recommendedName>
        <fullName evidence="12">Sphingomyelin phosphodiesterase</fullName>
    </recommendedName>
</protein>
<keyword evidence="6 12" id="KW-0378">Hydrolase</keyword>
<keyword evidence="17" id="KW-1185">Reference proteome</keyword>
<evidence type="ECO:0000256" key="4">
    <source>
        <dbReference type="ARBA" id="ARBA00022723"/>
    </source>
</evidence>
<evidence type="ECO:0000256" key="10">
    <source>
        <dbReference type="ARBA" id="ARBA00023295"/>
    </source>
</evidence>
<dbReference type="Gene3D" id="1.10.225.10">
    <property type="entry name" value="Saposin-like"/>
    <property type="match status" value="1"/>
</dbReference>
<evidence type="ECO:0000256" key="9">
    <source>
        <dbReference type="ARBA" id="ARBA00023180"/>
    </source>
</evidence>
<evidence type="ECO:0000259" key="15">
    <source>
        <dbReference type="PROSITE" id="PS50015"/>
    </source>
</evidence>
<dbReference type="RefSeq" id="XP_009064673.1">
    <property type="nucleotide sequence ID" value="XM_009066425.1"/>
</dbReference>
<evidence type="ECO:0000313" key="17">
    <source>
        <dbReference type="Proteomes" id="UP000030746"/>
    </source>
</evidence>
<dbReference type="Proteomes" id="UP000030746">
    <property type="component" value="Unassembled WGS sequence"/>
</dbReference>
<reference evidence="16 17" key="1">
    <citation type="journal article" date="2013" name="Nature">
        <title>Insights into bilaterian evolution from three spiralian genomes.</title>
        <authorList>
            <person name="Simakov O."/>
            <person name="Marletaz F."/>
            <person name="Cho S.J."/>
            <person name="Edsinger-Gonzales E."/>
            <person name="Havlak P."/>
            <person name="Hellsten U."/>
            <person name="Kuo D.H."/>
            <person name="Larsson T."/>
            <person name="Lv J."/>
            <person name="Arendt D."/>
            <person name="Savage R."/>
            <person name="Osoegawa K."/>
            <person name="de Jong P."/>
            <person name="Grimwood J."/>
            <person name="Chapman J.A."/>
            <person name="Shapiro H."/>
            <person name="Aerts A."/>
            <person name="Otillar R.P."/>
            <person name="Terry A.Y."/>
            <person name="Boore J.L."/>
            <person name="Grigoriev I.V."/>
            <person name="Lindberg D.R."/>
            <person name="Seaver E.C."/>
            <person name="Weisblat D.A."/>
            <person name="Putnam N.H."/>
            <person name="Rokhsar D.S."/>
        </authorList>
    </citation>
    <scope>NUCLEOTIDE SEQUENCE [LARGE SCALE GENOMIC DNA]</scope>
</reference>
<keyword evidence="7 13" id="KW-0862">Zinc</keyword>
<keyword evidence="3" id="KW-0964">Secreted</keyword>
<feature type="disulfide bond" evidence="14">
    <location>
        <begin position="542"/>
        <end position="555"/>
    </location>
</feature>
<dbReference type="InterPro" id="IPR029052">
    <property type="entry name" value="Metallo-depent_PP-like"/>
</dbReference>
<dbReference type="GeneID" id="20233221"/>
<feature type="disulfide bond" evidence="14">
    <location>
        <begin position="175"/>
        <end position="198"/>
    </location>
</feature>
<dbReference type="InterPro" id="IPR008139">
    <property type="entry name" value="SaposinB_dom"/>
</dbReference>
<dbReference type="GO" id="GO:0046513">
    <property type="term" value="P:ceramide biosynthetic process"/>
    <property type="evidence" value="ECO:0007669"/>
    <property type="project" value="TreeGrafter"/>
</dbReference>
<evidence type="ECO:0000256" key="2">
    <source>
        <dbReference type="ARBA" id="ARBA00008234"/>
    </source>
</evidence>
<dbReference type="OMA" id="CYMKKIY"/>
<feature type="binding site" evidence="13">
    <location>
        <position position="156"/>
    </location>
    <ligand>
        <name>Zn(2+)</name>
        <dbReference type="ChEBI" id="CHEBI:29105"/>
        <label>1</label>
    </ligand>
</feature>
<evidence type="ECO:0000256" key="6">
    <source>
        <dbReference type="ARBA" id="ARBA00022801"/>
    </source>
</evidence>
<feature type="binding site" evidence="13">
    <location>
        <position position="409"/>
    </location>
    <ligand>
        <name>Zn(2+)</name>
        <dbReference type="ChEBI" id="CHEBI:29105"/>
        <label>1</label>
    </ligand>
</feature>
<dbReference type="InterPro" id="IPR004843">
    <property type="entry name" value="Calcineurin-like_PHP"/>
</dbReference>
<dbReference type="Gene3D" id="3.60.21.10">
    <property type="match status" value="1"/>
</dbReference>
<dbReference type="GO" id="GO:0005764">
    <property type="term" value="C:lysosome"/>
    <property type="evidence" value="ECO:0007669"/>
    <property type="project" value="TreeGrafter"/>
</dbReference>
<dbReference type="PROSITE" id="PS50015">
    <property type="entry name" value="SAP_B"/>
    <property type="match status" value="1"/>
</dbReference>
<dbReference type="EMBL" id="KB203440">
    <property type="protein sequence ID" value="ESO84682.1"/>
    <property type="molecule type" value="Genomic_DNA"/>
</dbReference>
<feature type="domain" description="Saposin B-type" evidence="15">
    <location>
        <begin position="31"/>
        <end position="116"/>
    </location>
</feature>
<keyword evidence="8 14" id="KW-1015">Disulfide bond</keyword>
<dbReference type="GO" id="GO:0016798">
    <property type="term" value="F:hydrolase activity, acting on glycosyl bonds"/>
    <property type="evidence" value="ECO:0007669"/>
    <property type="project" value="UniProtKB-KW"/>
</dbReference>
<feature type="binding site" evidence="13">
    <location>
        <position position="154"/>
    </location>
    <ligand>
        <name>Zn(2+)</name>
        <dbReference type="ChEBI" id="CHEBI:29105"/>
        <label>1</label>
    </ligand>
</feature>
<evidence type="ECO:0000256" key="3">
    <source>
        <dbReference type="ARBA" id="ARBA00022525"/>
    </source>
</evidence>
<evidence type="ECO:0000313" key="16">
    <source>
        <dbReference type="EMBL" id="ESO84682.1"/>
    </source>
</evidence>
<dbReference type="AlphaFoldDB" id="V3ZK93"/>
<dbReference type="GO" id="GO:0005615">
    <property type="term" value="C:extracellular space"/>
    <property type="evidence" value="ECO:0007669"/>
    <property type="project" value="TreeGrafter"/>
</dbReference>
<dbReference type="InterPro" id="IPR041805">
    <property type="entry name" value="ASMase/PPN1_MPP"/>
</dbReference>
<evidence type="ECO:0000256" key="7">
    <source>
        <dbReference type="ARBA" id="ARBA00022833"/>
    </source>
</evidence>
<evidence type="ECO:0000256" key="5">
    <source>
        <dbReference type="ARBA" id="ARBA00022729"/>
    </source>
</evidence>
<keyword evidence="5" id="KW-0732">Signal</keyword>
<evidence type="ECO:0000256" key="11">
    <source>
        <dbReference type="ARBA" id="ARBA00047268"/>
    </source>
</evidence>
<feature type="disulfide bond" evidence="14">
    <location>
        <begin position="532"/>
        <end position="536"/>
    </location>
</feature>
<comment type="subcellular location">
    <subcellularLocation>
        <location evidence="1">Secreted</location>
    </subcellularLocation>
</comment>
<feature type="binding site" evidence="13">
    <location>
        <position position="407"/>
    </location>
    <ligand>
        <name>Zn(2+)</name>
        <dbReference type="ChEBI" id="CHEBI:29105"/>
        <label>2</label>
    </ligand>
</feature>
<dbReference type="CTD" id="20233221"/>
<accession>V3ZK93</accession>
<dbReference type="SUPFAM" id="SSF47862">
    <property type="entry name" value="Saposin"/>
    <property type="match status" value="1"/>
</dbReference>
<dbReference type="KEGG" id="lgi:LOTGIDRAFT_131784"/>
<evidence type="ECO:0000256" key="8">
    <source>
        <dbReference type="ARBA" id="ARBA00023157"/>
    </source>
</evidence>
<dbReference type="GO" id="GO:0006685">
    <property type="term" value="P:sphingomyelin catabolic process"/>
    <property type="evidence" value="ECO:0007669"/>
    <property type="project" value="UniProtKB-UniRule"/>
</dbReference>
<keyword evidence="9" id="KW-0325">Glycoprotein</keyword>